<feature type="non-terminal residue" evidence="14">
    <location>
        <position position="1"/>
    </location>
</feature>
<gene>
    <name evidence="14" type="primary">Hpse</name>
    <name evidence="14" type="ORF">GTO95_0010478</name>
</gene>
<feature type="signal peptide" evidence="13">
    <location>
        <begin position="1"/>
        <end position="19"/>
    </location>
</feature>
<keyword evidence="6" id="KW-0130">Cell adhesion</keyword>
<dbReference type="PANTHER" id="PTHR46145:SF3">
    <property type="entry name" value="HEPARANASE"/>
    <property type="match status" value="1"/>
</dbReference>
<evidence type="ECO:0000313" key="15">
    <source>
        <dbReference type="Proteomes" id="UP000736164"/>
    </source>
</evidence>
<evidence type="ECO:0000256" key="2">
    <source>
        <dbReference type="ARBA" id="ARBA00009800"/>
    </source>
</evidence>
<dbReference type="Gene3D" id="3.20.20.80">
    <property type="entry name" value="Glycosidases"/>
    <property type="match status" value="1"/>
</dbReference>
<keyword evidence="7" id="KW-1015">Disulfide bond</keyword>
<keyword evidence="12" id="KW-0812">Transmembrane</keyword>
<dbReference type="EC" id="3.2.1.166" evidence="10"/>
<accession>A0A8J7NE97</accession>
<proteinExistence type="inferred from homology"/>
<dbReference type="PANTHER" id="PTHR46145">
    <property type="entry name" value="HEPARANASE"/>
    <property type="match status" value="1"/>
</dbReference>
<keyword evidence="12" id="KW-1133">Transmembrane helix</keyword>
<evidence type="ECO:0000256" key="10">
    <source>
        <dbReference type="ARBA" id="ARBA00039100"/>
    </source>
</evidence>
<keyword evidence="15" id="KW-1185">Reference proteome</keyword>
<dbReference type="GO" id="GO:0016020">
    <property type="term" value="C:membrane"/>
    <property type="evidence" value="ECO:0007669"/>
    <property type="project" value="InterPro"/>
</dbReference>
<keyword evidence="12" id="KW-0472">Membrane</keyword>
<comment type="similarity">
    <text evidence="2">Belongs to the glycosyl hydrolase 79 family.</text>
</comment>
<dbReference type="InterPro" id="IPR017853">
    <property type="entry name" value="GH"/>
</dbReference>
<evidence type="ECO:0000313" key="14">
    <source>
        <dbReference type="EMBL" id="MBN3311885.1"/>
    </source>
</evidence>
<sequence>MLTALLVVVLFLGVNKANAESAREDVLRFAFIKADLFQVVKKVNERFLSVTIDANLISEEKYVDILRSQKLKTLAKALSPGFLRFGGTKADFMIFSPRNDSIKQRDFKSTSEFQGNVCNRQNLPSILEERLKSEWALEATRLLEENDNLYKTIKFSETTVDALYSFANCSGLHLIFGLNALLRTDSNKWDNENAEKLLGYCESKQYNMSWELGNEPNSFEKKAGIQVDGHQLGKDFIHLHDILRKSRLFHSSGLYGPDVGQPREHTKDLLGRFLEIGGKVIDACTWHQLHCSSKTTEYNFLFLSYYVNGRDASLEDFLDPDVLDTLATKTEEVFQIVAESSPGKKVWLGETSSAYGGGALGLSDTYAAGFMWLDKLGMAAKLGIDVVIRQVLVGSGFYHLVDSNFDPLPDFWLSLLYKKLVGPEVLNTSAVTSQGSRTRRLRVYLHCSNRKGQNVEKGAVTLFALNLSKRTARIILPPQISNKTVDLFLLQPGEGRIDSRCERGYIGHRCELLDFFYQKTEQKQIIIASVIAALVFLILLIIFICCCAHRRKLCFKRRKRKEEKTEEIEKLNTILSEKPESHSVSVNVDASETNTV</sequence>
<dbReference type="GO" id="GO:0060055">
    <property type="term" value="P:angiogenesis involved in wound healing"/>
    <property type="evidence" value="ECO:0007669"/>
    <property type="project" value="TreeGrafter"/>
</dbReference>
<evidence type="ECO:0000256" key="5">
    <source>
        <dbReference type="ARBA" id="ARBA00022801"/>
    </source>
</evidence>
<keyword evidence="3" id="KW-0964">Secreted</keyword>
<evidence type="ECO:0000256" key="8">
    <source>
        <dbReference type="ARBA" id="ARBA00023180"/>
    </source>
</evidence>
<dbReference type="AlphaFoldDB" id="A0A8J7NE97"/>
<keyword evidence="8" id="KW-0325">Glycoprotein</keyword>
<evidence type="ECO:0000256" key="9">
    <source>
        <dbReference type="ARBA" id="ARBA00036917"/>
    </source>
</evidence>
<dbReference type="GO" id="GO:0016798">
    <property type="term" value="F:hydrolase activity, acting on glycosyl bonds"/>
    <property type="evidence" value="ECO:0007669"/>
    <property type="project" value="InterPro"/>
</dbReference>
<comment type="catalytic activity">
    <reaction evidence="9">
        <text>endohydrolysis of (1-&gt;4)-beta-D-glycosidic bonds of heparan sulfate chains in heparan sulfate proteoglycan.</text>
        <dbReference type="EC" id="3.2.1.166"/>
    </reaction>
</comment>
<protein>
    <recommendedName>
        <fullName evidence="11">Heparanase</fullName>
        <ecNumber evidence="10">3.2.1.166</ecNumber>
    </recommendedName>
</protein>
<organism evidence="14 15">
    <name type="scientific">Atractosteus spatula</name>
    <name type="common">Alligator gar</name>
    <name type="synonym">Lepisosteus spatula</name>
    <dbReference type="NCBI Taxonomy" id="7917"/>
    <lineage>
        <taxon>Eukaryota</taxon>
        <taxon>Metazoa</taxon>
        <taxon>Chordata</taxon>
        <taxon>Craniata</taxon>
        <taxon>Vertebrata</taxon>
        <taxon>Euteleostomi</taxon>
        <taxon>Actinopterygii</taxon>
        <taxon>Neopterygii</taxon>
        <taxon>Holostei</taxon>
        <taxon>Semionotiformes</taxon>
        <taxon>Lepisosteidae</taxon>
        <taxon>Atractosteus</taxon>
    </lineage>
</organism>
<dbReference type="SUPFAM" id="SSF51445">
    <property type="entry name" value="(Trans)glycosidases"/>
    <property type="match status" value="1"/>
</dbReference>
<feature type="transmembrane region" description="Helical" evidence="12">
    <location>
        <begin position="525"/>
        <end position="549"/>
    </location>
</feature>
<evidence type="ECO:0000256" key="12">
    <source>
        <dbReference type="SAM" id="Phobius"/>
    </source>
</evidence>
<evidence type="ECO:0000256" key="11">
    <source>
        <dbReference type="ARBA" id="ARBA00040414"/>
    </source>
</evidence>
<keyword evidence="4 13" id="KW-0732">Signal</keyword>
<keyword evidence="5" id="KW-0378">Hydrolase</keyword>
<evidence type="ECO:0000256" key="6">
    <source>
        <dbReference type="ARBA" id="ARBA00022889"/>
    </source>
</evidence>
<evidence type="ECO:0000256" key="7">
    <source>
        <dbReference type="ARBA" id="ARBA00023157"/>
    </source>
</evidence>
<feature type="non-terminal residue" evidence="14">
    <location>
        <position position="596"/>
    </location>
</feature>
<dbReference type="GO" id="GO:0007160">
    <property type="term" value="P:cell-matrix adhesion"/>
    <property type="evidence" value="ECO:0007669"/>
    <property type="project" value="TreeGrafter"/>
</dbReference>
<feature type="chain" id="PRO_5035160252" description="Heparanase" evidence="13">
    <location>
        <begin position="20"/>
        <end position="596"/>
    </location>
</feature>
<evidence type="ECO:0000256" key="1">
    <source>
        <dbReference type="ARBA" id="ARBA00004613"/>
    </source>
</evidence>
<reference evidence="14" key="1">
    <citation type="journal article" date="2021" name="Cell">
        <title>Tracing the genetic footprints of vertebrate landing in non-teleost ray-finned fishes.</title>
        <authorList>
            <person name="Bi X."/>
            <person name="Wang K."/>
            <person name="Yang L."/>
            <person name="Pan H."/>
            <person name="Jiang H."/>
            <person name="Wei Q."/>
            <person name="Fang M."/>
            <person name="Yu H."/>
            <person name="Zhu C."/>
            <person name="Cai Y."/>
            <person name="He Y."/>
            <person name="Gan X."/>
            <person name="Zeng H."/>
            <person name="Yu D."/>
            <person name="Zhu Y."/>
            <person name="Jiang H."/>
            <person name="Qiu Q."/>
            <person name="Yang H."/>
            <person name="Zhang Y.E."/>
            <person name="Wang W."/>
            <person name="Zhu M."/>
            <person name="He S."/>
            <person name="Zhang G."/>
        </authorList>
    </citation>
    <scope>NUCLEOTIDE SEQUENCE</scope>
    <source>
        <strain evidence="14">Allg_001</strain>
    </source>
</reference>
<dbReference type="EMBL" id="JAAWVO010003019">
    <property type="protein sequence ID" value="MBN3311885.1"/>
    <property type="molecule type" value="Genomic_DNA"/>
</dbReference>
<dbReference type="InterPro" id="IPR005199">
    <property type="entry name" value="Glyco_hydro_79"/>
</dbReference>
<dbReference type="GO" id="GO:0005615">
    <property type="term" value="C:extracellular space"/>
    <property type="evidence" value="ECO:0007669"/>
    <property type="project" value="TreeGrafter"/>
</dbReference>
<dbReference type="Pfam" id="PF03662">
    <property type="entry name" value="Glyco_hydro_79n"/>
    <property type="match status" value="1"/>
</dbReference>
<evidence type="ECO:0000256" key="13">
    <source>
        <dbReference type="SAM" id="SignalP"/>
    </source>
</evidence>
<comment type="caution">
    <text evidence="14">The sequence shown here is derived from an EMBL/GenBank/DDBJ whole genome shotgun (WGS) entry which is preliminary data.</text>
</comment>
<evidence type="ECO:0000256" key="3">
    <source>
        <dbReference type="ARBA" id="ARBA00022525"/>
    </source>
</evidence>
<name>A0A8J7NE97_ATRSP</name>
<comment type="subcellular location">
    <subcellularLocation>
        <location evidence="1">Secreted</location>
    </subcellularLocation>
</comment>
<dbReference type="GO" id="GO:0031012">
    <property type="term" value="C:extracellular matrix"/>
    <property type="evidence" value="ECO:0007669"/>
    <property type="project" value="TreeGrafter"/>
</dbReference>
<evidence type="ECO:0000256" key="4">
    <source>
        <dbReference type="ARBA" id="ARBA00022729"/>
    </source>
</evidence>
<dbReference type="Proteomes" id="UP000736164">
    <property type="component" value="Unassembled WGS sequence"/>
</dbReference>